<dbReference type="AlphaFoldDB" id="A0A2I0BC71"/>
<feature type="repeat" description="PPR" evidence="3">
    <location>
        <begin position="74"/>
        <end position="104"/>
    </location>
</feature>
<feature type="repeat" description="PPR" evidence="3">
    <location>
        <begin position="167"/>
        <end position="201"/>
    </location>
</feature>
<dbReference type="FunFam" id="1.25.40.10:FF:001156">
    <property type="entry name" value="Pentatricopeptide repeat-containing protein At5g61800"/>
    <property type="match status" value="1"/>
</dbReference>
<dbReference type="Pfam" id="PF20431">
    <property type="entry name" value="E_motif"/>
    <property type="match status" value="1"/>
</dbReference>
<dbReference type="EC" id="3.6.1.-" evidence="4"/>
<accession>A0A2I0BC71</accession>
<evidence type="ECO:0000256" key="3">
    <source>
        <dbReference type="PROSITE-ProRule" id="PRU00708"/>
    </source>
</evidence>
<dbReference type="NCBIfam" id="TIGR00756">
    <property type="entry name" value="PPR"/>
    <property type="match status" value="5"/>
</dbReference>
<feature type="repeat" description="PPR" evidence="3">
    <location>
        <begin position="105"/>
        <end position="139"/>
    </location>
</feature>
<dbReference type="PANTHER" id="PTHR47926">
    <property type="entry name" value="PENTATRICOPEPTIDE REPEAT-CONTAINING PROTEIN"/>
    <property type="match status" value="1"/>
</dbReference>
<dbReference type="GO" id="GO:0016787">
    <property type="term" value="F:hydrolase activity"/>
    <property type="evidence" value="ECO:0007669"/>
    <property type="project" value="UniProtKB-KW"/>
</dbReference>
<reference evidence="4 5" key="1">
    <citation type="journal article" date="2017" name="Nature">
        <title>The Apostasia genome and the evolution of orchids.</title>
        <authorList>
            <person name="Zhang G.Q."/>
            <person name="Liu K.W."/>
            <person name="Li Z."/>
            <person name="Lohaus R."/>
            <person name="Hsiao Y.Y."/>
            <person name="Niu S.C."/>
            <person name="Wang J.Y."/>
            <person name="Lin Y.C."/>
            <person name="Xu Q."/>
            <person name="Chen L.J."/>
            <person name="Yoshida K."/>
            <person name="Fujiwara S."/>
            <person name="Wang Z.W."/>
            <person name="Zhang Y.Q."/>
            <person name="Mitsuda N."/>
            <person name="Wang M."/>
            <person name="Liu G.H."/>
            <person name="Pecoraro L."/>
            <person name="Huang H.X."/>
            <person name="Xiao X.J."/>
            <person name="Lin M."/>
            <person name="Wu X.Y."/>
            <person name="Wu W.L."/>
            <person name="Chen Y.Y."/>
            <person name="Chang S.B."/>
            <person name="Sakamoto S."/>
            <person name="Ohme-Takagi M."/>
            <person name="Yagi M."/>
            <person name="Zeng S.J."/>
            <person name="Shen C.Y."/>
            <person name="Yeh C.M."/>
            <person name="Luo Y.B."/>
            <person name="Tsai W.C."/>
            <person name="Van de Peer Y."/>
            <person name="Liu Z.J."/>
        </authorList>
    </citation>
    <scope>NUCLEOTIDE SEQUENCE [LARGE SCALE GENOMIC DNA]</scope>
    <source>
        <strain evidence="5">cv. Shenzhen</strain>
        <tissue evidence="4">Stem</tissue>
    </source>
</reference>
<dbReference type="InterPro" id="IPR002885">
    <property type="entry name" value="PPR_rpt"/>
</dbReference>
<name>A0A2I0BC71_9ASPA</name>
<dbReference type="Pfam" id="PF01535">
    <property type="entry name" value="PPR"/>
    <property type="match status" value="4"/>
</dbReference>
<evidence type="ECO:0000313" key="4">
    <source>
        <dbReference type="EMBL" id="PKA65394.1"/>
    </source>
</evidence>
<dbReference type="PROSITE" id="PS51375">
    <property type="entry name" value="PPR"/>
    <property type="match status" value="4"/>
</dbReference>
<dbReference type="OrthoDB" id="185373at2759"/>
<sequence>MRRSLFPDHFSFPCLLKSCAAHSALSLGASLHSAIVHLGLEDDLFVRTSLIDFYGKCRQMDASRKLFDTMLHKNEVSWTALIDGYWNSGDGISARDLFDKMPHRNAITWNIMIDRYVKAGDLINARKLFDEMPERNTVSFTSMIDGYAKAGDMASARFLFEQLSDKDIFSWSAMVSGYVQNCQPIEALKIFLEMYNRKIKPDEVVLVGLISACSQFGRLSLAKWVNSFVQQISFDADNPHIYAALIDMNANCGNMEEAAFLFDSMKNRDLVSYCSIMQGYSIHMSGAKAVELFERMLKEGIMPDEVAFTVVLAACSKAGLVKEGNEYFNLMKTEYGIVASPDHYACMVDLLGRAGFLKEAYDLLRSMPEEPHAGVWGALLAACNRHSNAELAEIAMSRLSELEPRNAGNYVSMSNIYAADDRWMDVSRIRTQMSCRALRKIPGCTWIYS</sequence>
<dbReference type="EMBL" id="KZ451895">
    <property type="protein sequence ID" value="PKA65394.1"/>
    <property type="molecule type" value="Genomic_DNA"/>
</dbReference>
<dbReference type="InterPro" id="IPR011990">
    <property type="entry name" value="TPR-like_helical_dom_sf"/>
</dbReference>
<evidence type="ECO:0000256" key="2">
    <source>
        <dbReference type="ARBA" id="ARBA00061659"/>
    </source>
</evidence>
<dbReference type="GO" id="GO:0003723">
    <property type="term" value="F:RNA binding"/>
    <property type="evidence" value="ECO:0007669"/>
    <property type="project" value="InterPro"/>
</dbReference>
<dbReference type="InterPro" id="IPR046848">
    <property type="entry name" value="E_motif"/>
</dbReference>
<dbReference type="InterPro" id="IPR046960">
    <property type="entry name" value="PPR_At4g14850-like_plant"/>
</dbReference>
<proteinExistence type="inferred from homology"/>
<feature type="repeat" description="PPR" evidence="3">
    <location>
        <begin position="269"/>
        <end position="303"/>
    </location>
</feature>
<protein>
    <submittedName>
        <fullName evidence="4">Pentatricopeptide repeat-containing protein</fullName>
        <ecNumber evidence="4">3.6.1.-</ecNumber>
    </submittedName>
</protein>
<gene>
    <name evidence="4" type="primary">PCMP-E37</name>
    <name evidence="4" type="ORF">AXF42_Ash005728</name>
</gene>
<organism evidence="4 5">
    <name type="scientific">Apostasia shenzhenica</name>
    <dbReference type="NCBI Taxonomy" id="1088818"/>
    <lineage>
        <taxon>Eukaryota</taxon>
        <taxon>Viridiplantae</taxon>
        <taxon>Streptophyta</taxon>
        <taxon>Embryophyta</taxon>
        <taxon>Tracheophyta</taxon>
        <taxon>Spermatophyta</taxon>
        <taxon>Magnoliopsida</taxon>
        <taxon>Liliopsida</taxon>
        <taxon>Asparagales</taxon>
        <taxon>Orchidaceae</taxon>
        <taxon>Apostasioideae</taxon>
        <taxon>Apostasia</taxon>
    </lineage>
</organism>
<dbReference type="PANTHER" id="PTHR47926:SF467">
    <property type="entry name" value="REPEAT-CONTAINING PROTEIN, PUTATIVE-RELATED"/>
    <property type="match status" value="1"/>
</dbReference>
<keyword evidence="5" id="KW-1185">Reference proteome</keyword>
<dbReference type="Gene3D" id="1.25.40.10">
    <property type="entry name" value="Tetratricopeptide repeat domain"/>
    <property type="match status" value="3"/>
</dbReference>
<dbReference type="FunFam" id="1.25.40.10:FF:000334">
    <property type="entry name" value="Pentatricopeptide repeat-containing protein"/>
    <property type="match status" value="1"/>
</dbReference>
<keyword evidence="1" id="KW-0677">Repeat</keyword>
<evidence type="ECO:0000256" key="1">
    <source>
        <dbReference type="ARBA" id="ARBA00022737"/>
    </source>
</evidence>
<dbReference type="Pfam" id="PF13041">
    <property type="entry name" value="PPR_2"/>
    <property type="match status" value="2"/>
</dbReference>
<keyword evidence="4" id="KW-0378">Hydrolase</keyword>
<evidence type="ECO:0000313" key="5">
    <source>
        <dbReference type="Proteomes" id="UP000236161"/>
    </source>
</evidence>
<dbReference type="Proteomes" id="UP000236161">
    <property type="component" value="Unassembled WGS sequence"/>
</dbReference>
<dbReference type="GO" id="GO:0009451">
    <property type="term" value="P:RNA modification"/>
    <property type="evidence" value="ECO:0007669"/>
    <property type="project" value="InterPro"/>
</dbReference>
<comment type="similarity">
    <text evidence="2">Belongs to the PPR family. PCMP-E subfamily.</text>
</comment>